<protein>
    <recommendedName>
        <fullName evidence="4">Major capsid protein</fullName>
    </recommendedName>
</protein>
<keyword evidence="1" id="KW-0732">Signal</keyword>
<evidence type="ECO:0000313" key="2">
    <source>
        <dbReference type="EMBL" id="SFB80367.1"/>
    </source>
</evidence>
<name>A0A1I1DZX5_9BACT</name>
<evidence type="ECO:0000313" key="3">
    <source>
        <dbReference type="Proteomes" id="UP000199514"/>
    </source>
</evidence>
<dbReference type="Proteomes" id="UP000199514">
    <property type="component" value="Unassembled WGS sequence"/>
</dbReference>
<feature type="signal peptide" evidence="1">
    <location>
        <begin position="1"/>
        <end position="22"/>
    </location>
</feature>
<dbReference type="AlphaFoldDB" id="A0A1I1DZX5"/>
<evidence type="ECO:0008006" key="4">
    <source>
        <dbReference type="Google" id="ProtNLM"/>
    </source>
</evidence>
<proteinExistence type="predicted"/>
<reference evidence="2 3" key="1">
    <citation type="submission" date="2016-10" db="EMBL/GenBank/DDBJ databases">
        <authorList>
            <person name="de Groot N.N."/>
        </authorList>
    </citation>
    <scope>NUCLEOTIDE SEQUENCE [LARGE SCALE GENOMIC DNA]</scope>
    <source>
        <strain evidence="2 3">DSM 6793</strain>
    </source>
</reference>
<organism evidence="2 3">
    <name type="scientific">Flexibacter flexilis DSM 6793</name>
    <dbReference type="NCBI Taxonomy" id="927664"/>
    <lineage>
        <taxon>Bacteria</taxon>
        <taxon>Pseudomonadati</taxon>
        <taxon>Bacteroidota</taxon>
        <taxon>Cytophagia</taxon>
        <taxon>Cytophagales</taxon>
        <taxon>Flexibacteraceae</taxon>
        <taxon>Flexibacter</taxon>
    </lineage>
</organism>
<gene>
    <name evidence="2" type="ORF">SAMN05421780_101550</name>
</gene>
<keyword evidence="3" id="KW-1185">Reference proteome</keyword>
<dbReference type="STRING" id="927664.SAMN05421780_101550"/>
<accession>A0A1I1DZX5</accession>
<evidence type="ECO:0000256" key="1">
    <source>
        <dbReference type="SAM" id="SignalP"/>
    </source>
</evidence>
<dbReference type="EMBL" id="FOLE01000001">
    <property type="protein sequence ID" value="SFB80367.1"/>
    <property type="molecule type" value="Genomic_DNA"/>
</dbReference>
<dbReference type="RefSeq" id="WP_091506877.1">
    <property type="nucleotide sequence ID" value="NZ_FOLE01000001.1"/>
</dbReference>
<sequence>MQTIIAFLSIIAMMLASAFAQAINKNQRIGAGALFVGVTPYTELFTGEIIKRFDRVHDWLSEIPTANNYVKHNAIHLVDIGADPQVLIDNTTYPISSVYRDDQDVIIALHKYDTQNTKISDDELYTASYDKIGSVLDRHSAVLQDNYGMHGLHSLATNSASASTPIIETSGPVVDGRNRLIWADLVNFKSALDTLKVPLFDRLLVLCNEHVNDLLMDTAAQTFRDRYFQTETGKVLPMLSFKMYENTYNPVYTALNVKKAFGAAAAPSTDRNASTFIVKSRARRALGETAMYYKEAATDPDNRETRVGFRQYGLVLPVKSEGFGAIVSKRA</sequence>
<feature type="chain" id="PRO_5011635144" description="Major capsid protein" evidence="1">
    <location>
        <begin position="23"/>
        <end position="331"/>
    </location>
</feature>
<dbReference type="OrthoDB" id="1228719at2"/>